<dbReference type="STRING" id="476652.DEAC_c03960"/>
<evidence type="ECO:0000313" key="3">
    <source>
        <dbReference type="Proteomes" id="UP000036356"/>
    </source>
</evidence>
<dbReference type="Pfam" id="PF01966">
    <property type="entry name" value="HD"/>
    <property type="match status" value="1"/>
</dbReference>
<evidence type="ECO:0000313" key="2">
    <source>
        <dbReference type="EMBL" id="KLU67987.1"/>
    </source>
</evidence>
<comment type="caution">
    <text evidence="2">The sequence shown here is derived from an EMBL/GenBank/DDBJ whole genome shotgun (WGS) entry which is preliminary data.</text>
</comment>
<dbReference type="RefSeq" id="WP_047808309.1">
    <property type="nucleotide sequence ID" value="NZ_LDZY01000001.1"/>
</dbReference>
<dbReference type="EMBL" id="LDZY01000001">
    <property type="protein sequence ID" value="KLU67987.1"/>
    <property type="molecule type" value="Genomic_DNA"/>
</dbReference>
<gene>
    <name evidence="2" type="ORF">DEAC_c03960</name>
</gene>
<reference evidence="2 3" key="1">
    <citation type="submission" date="2015-06" db="EMBL/GenBank/DDBJ databases">
        <title>Draft genome of the moderately acidophilic sulfate reducer Candidatus Desulfosporosinus acididurans strain M1.</title>
        <authorList>
            <person name="Poehlein A."/>
            <person name="Petzsch P."/>
            <person name="Johnson B.D."/>
            <person name="Schloemann M."/>
            <person name="Daniel R."/>
            <person name="Muehling M."/>
        </authorList>
    </citation>
    <scope>NUCLEOTIDE SEQUENCE [LARGE SCALE GENOMIC DNA]</scope>
    <source>
        <strain evidence="2 3">M1</strain>
    </source>
</reference>
<evidence type="ECO:0000259" key="1">
    <source>
        <dbReference type="Pfam" id="PF01966"/>
    </source>
</evidence>
<dbReference type="Gene3D" id="1.10.3210.10">
    <property type="entry name" value="Hypothetical protein af1432"/>
    <property type="match status" value="1"/>
</dbReference>
<dbReference type="Proteomes" id="UP000036356">
    <property type="component" value="Unassembled WGS sequence"/>
</dbReference>
<name>A0A0J1FXE8_9FIRM</name>
<dbReference type="AlphaFoldDB" id="A0A0J1FXE8"/>
<accession>A0A0J1FXE8</accession>
<organism evidence="2 3">
    <name type="scientific">Desulfosporosinus acididurans</name>
    <dbReference type="NCBI Taxonomy" id="476652"/>
    <lineage>
        <taxon>Bacteria</taxon>
        <taxon>Bacillati</taxon>
        <taxon>Bacillota</taxon>
        <taxon>Clostridia</taxon>
        <taxon>Eubacteriales</taxon>
        <taxon>Desulfitobacteriaceae</taxon>
        <taxon>Desulfosporosinus</taxon>
    </lineage>
</organism>
<proteinExistence type="predicted"/>
<feature type="domain" description="HD" evidence="1">
    <location>
        <begin position="46"/>
        <end position="153"/>
    </location>
</feature>
<sequence length="166" mass="19053">MFYRIRQFVQAFFPLIHPNELLWARQILPPRANSLFLKQSKAEQRHALTVAQSLLPYQTALSSSEYQDLITAALLHDCGKSLVKVRLWQRVFIVLMQQMPGSIWTFLQKGPSLIAAPLNMAEHHAHWGSSLAQTIGLNPRTCKLIYEHHTPTTKLGQLLYKTDNEH</sequence>
<protein>
    <recommendedName>
        <fullName evidence="1">HD domain-containing protein</fullName>
    </recommendedName>
</protein>
<dbReference type="SUPFAM" id="SSF109604">
    <property type="entry name" value="HD-domain/PDEase-like"/>
    <property type="match status" value="1"/>
</dbReference>
<dbReference type="PATRIC" id="fig|476652.3.peg.397"/>
<keyword evidence="3" id="KW-1185">Reference proteome</keyword>
<dbReference type="InterPro" id="IPR006674">
    <property type="entry name" value="HD_domain"/>
</dbReference>